<keyword evidence="1" id="KW-0812">Transmembrane</keyword>
<dbReference type="EMBL" id="ADBJ01000037">
    <property type="protein sequence ID" value="EFA78805.1"/>
    <property type="molecule type" value="Genomic_DNA"/>
</dbReference>
<dbReference type="Gene3D" id="2.60.40.10">
    <property type="entry name" value="Immunoglobulins"/>
    <property type="match status" value="1"/>
</dbReference>
<proteinExistence type="predicted"/>
<evidence type="ECO:0000313" key="4">
    <source>
        <dbReference type="EMBL" id="EFA78805.1"/>
    </source>
</evidence>
<feature type="transmembrane region" description="Helical" evidence="1">
    <location>
        <begin position="876"/>
        <end position="899"/>
    </location>
</feature>
<feature type="domain" description="ComC supersandwich" evidence="3">
    <location>
        <begin position="660"/>
        <end position="856"/>
    </location>
</feature>
<name>D3BHQ5_HETP5</name>
<feature type="domain" description="IPT/TIG" evidence="2">
    <location>
        <begin position="514"/>
        <end position="585"/>
    </location>
</feature>
<dbReference type="STRING" id="670386.D3BHQ5"/>
<dbReference type="Pfam" id="PF01833">
    <property type="entry name" value="TIG"/>
    <property type="match status" value="1"/>
</dbReference>
<dbReference type="InterPro" id="IPR002909">
    <property type="entry name" value="IPT_dom"/>
</dbReference>
<evidence type="ECO:0000256" key="1">
    <source>
        <dbReference type="SAM" id="Phobius"/>
    </source>
</evidence>
<dbReference type="PANTHER" id="PTHR31378">
    <property type="entry name" value="EGF-LIKE DOMAIN-CONTAINING PROTEIN-RELATED-RELATED"/>
    <property type="match status" value="1"/>
</dbReference>
<dbReference type="AlphaFoldDB" id="D3BHQ5"/>
<evidence type="ECO:0008006" key="6">
    <source>
        <dbReference type="Google" id="ProtNLM"/>
    </source>
</evidence>
<dbReference type="InterPro" id="IPR054484">
    <property type="entry name" value="ComC_SSD"/>
</dbReference>
<dbReference type="GeneID" id="31363748"/>
<organism evidence="4 5">
    <name type="scientific">Heterostelium pallidum (strain ATCC 26659 / Pp 5 / PN500)</name>
    <name type="common">Cellular slime mold</name>
    <name type="synonym">Polysphondylium pallidum</name>
    <dbReference type="NCBI Taxonomy" id="670386"/>
    <lineage>
        <taxon>Eukaryota</taxon>
        <taxon>Amoebozoa</taxon>
        <taxon>Evosea</taxon>
        <taxon>Eumycetozoa</taxon>
        <taxon>Dictyostelia</taxon>
        <taxon>Acytosteliales</taxon>
        <taxon>Acytosteliaceae</taxon>
        <taxon>Heterostelium</taxon>
    </lineage>
</organism>
<evidence type="ECO:0000313" key="5">
    <source>
        <dbReference type="Proteomes" id="UP000001396"/>
    </source>
</evidence>
<reference evidence="4 5" key="1">
    <citation type="journal article" date="2011" name="Genome Res.">
        <title>Phylogeny-wide analysis of social amoeba genomes highlights ancient origins for complex intercellular communication.</title>
        <authorList>
            <person name="Heidel A.J."/>
            <person name="Lawal H.M."/>
            <person name="Felder M."/>
            <person name="Schilde C."/>
            <person name="Helps N.R."/>
            <person name="Tunggal B."/>
            <person name="Rivero F."/>
            <person name="John U."/>
            <person name="Schleicher M."/>
            <person name="Eichinger L."/>
            <person name="Platzer M."/>
            <person name="Noegel A.A."/>
            <person name="Schaap P."/>
            <person name="Gloeckner G."/>
        </authorList>
    </citation>
    <scope>NUCLEOTIDE SEQUENCE [LARGE SCALE GENOMIC DNA]</scope>
    <source>
        <strain evidence="5">ATCC 26659 / Pp 5 / PN500</strain>
    </source>
</reference>
<dbReference type="InParanoid" id="D3BHQ5"/>
<dbReference type="InterPro" id="IPR014756">
    <property type="entry name" value="Ig_E-set"/>
</dbReference>
<dbReference type="SUPFAM" id="SSF81296">
    <property type="entry name" value="E set domains"/>
    <property type="match status" value="1"/>
</dbReference>
<gene>
    <name evidence="4" type="ORF">PPL_08268</name>
</gene>
<dbReference type="InterPro" id="IPR013783">
    <property type="entry name" value="Ig-like_fold"/>
</dbReference>
<dbReference type="RefSeq" id="XP_020430929.1">
    <property type="nucleotide sequence ID" value="XM_020579090.1"/>
</dbReference>
<keyword evidence="5" id="KW-1185">Reference proteome</keyword>
<comment type="caution">
    <text evidence="4">The sequence shown here is derived from an EMBL/GenBank/DDBJ whole genome shotgun (WGS) entry which is preliminary data.</text>
</comment>
<sequence>MPPPNISLIQYVNNNLTITGYAFLNPVAILGISCINLVISATNVMTCQLQDVPNRQYNIQVECYGQISNVYSFTTPIYSWMTSVNLRVPLEESKVTVTGVNLAATTIFTIGGTNLNLASRSINANNTAFEVDIPANPVAGKVINYVLSSTGMTVINNVVINSTYTGITIMDDDVVQNGNKITITGTNFDLYNGNFSLNVGNASYDILCPNFVSCITTVPNTATNGLFVIYSRPSKYVLWQSNEDWLPYISSVTPNVANVTGQVVLSTIFVDRTTMVSTDLNGKYNVPCSSVDGKTFALSLFPKFVGTVNLTISNLQSNMTSLPVPISYPGPIINSFVVNPNNQSELLVNGSYLGFSDVTTYPGMPLTIPFISGLSKSRFGPTNYNTNQHIFDSFTVPLPNDARSGTYSLSVGTKFTVGTIYLTPIIEKITSPPVQGGSFTVTGKFISPLSYDSQTVLTIYFNGNDPMNLTMLTQTYPYIMEISVGPGVGRRDLAFYNPLNSNPTLFNVYYQAPTILSATSTYFGTPGNVTIFGSNFYLFQNSFEVEIGNKSCDAFLVEPNMIVCHFSSDVASPDGSLNITVTMLTQSFFGQRFIYLPSEPGCVGCNSTNGQCQNGYCMCNNQYVGVNCTIRIPEAAEDLHADIPQPLNDTVAMTLGSAARNVQFNISLVSISEKDDHGATIKSYQFSDIDWTLLSSPGTPNTYPQYNYRGIFSVDSKLVIDVEMLVFTNQTKYNFQGDIFTAQNNSMKYVITISNWTFGGAQNTLELSFLNEADIKAKVGGCRFNGLLSLRTMEIVQDGLLLTAFFSDRILVDGTVQYSNVSAPDSKSSTKESLQVLTTITIPYFKKQVVIDPNFGALVAFDSSSSDSPSSNTINWKIPVIVVCVVVGVTIIVITVVLLKKKYSVEFKLATVKLRNLSRSDKKRVN</sequence>
<evidence type="ECO:0000259" key="2">
    <source>
        <dbReference type="Pfam" id="PF01833"/>
    </source>
</evidence>
<dbReference type="Pfam" id="PF22933">
    <property type="entry name" value="ComC_SSD"/>
    <property type="match status" value="1"/>
</dbReference>
<keyword evidence="1" id="KW-1133">Transmembrane helix</keyword>
<protein>
    <recommendedName>
        <fullName evidence="6">IPT/TIG domain-containing protein</fullName>
    </recommendedName>
</protein>
<evidence type="ECO:0000259" key="3">
    <source>
        <dbReference type="Pfam" id="PF22933"/>
    </source>
</evidence>
<dbReference type="Proteomes" id="UP000001396">
    <property type="component" value="Unassembled WGS sequence"/>
</dbReference>
<accession>D3BHQ5</accession>
<dbReference type="OMA" id="NIQVECY"/>
<keyword evidence="1" id="KW-0472">Membrane</keyword>